<dbReference type="EMBL" id="JBBJCI010000038">
    <property type="protein sequence ID" value="KAK7250185.1"/>
    <property type="molecule type" value="Genomic_DNA"/>
</dbReference>
<dbReference type="PROSITE" id="PS00639">
    <property type="entry name" value="THIOL_PROTEASE_HIS"/>
    <property type="match status" value="1"/>
</dbReference>
<dbReference type="InterPro" id="IPR013128">
    <property type="entry name" value="Peptidase_C1A"/>
</dbReference>
<evidence type="ECO:0000313" key="7">
    <source>
        <dbReference type="Proteomes" id="UP001363151"/>
    </source>
</evidence>
<gene>
    <name evidence="6" type="ORF">SO694_00006624</name>
</gene>
<evidence type="ECO:0000313" key="6">
    <source>
        <dbReference type="EMBL" id="KAK7250185.1"/>
    </source>
</evidence>
<name>A0ABR1GA67_AURAN</name>
<evidence type="ECO:0000256" key="3">
    <source>
        <dbReference type="ARBA" id="ARBA00023157"/>
    </source>
</evidence>
<dbReference type="InterPro" id="IPR039417">
    <property type="entry name" value="Peptidase_C1A_papain-like"/>
</dbReference>
<dbReference type="PANTHER" id="PTHR12411">
    <property type="entry name" value="CYSTEINE PROTEASE FAMILY C1-RELATED"/>
    <property type="match status" value="1"/>
</dbReference>
<dbReference type="InterPro" id="IPR038765">
    <property type="entry name" value="Papain-like_cys_pep_sf"/>
</dbReference>
<keyword evidence="7" id="KW-1185">Reference proteome</keyword>
<dbReference type="InterPro" id="IPR025661">
    <property type="entry name" value="Pept_asp_AS"/>
</dbReference>
<dbReference type="InterPro" id="IPR000668">
    <property type="entry name" value="Peptidase_C1A_C"/>
</dbReference>
<sequence length="262" mass="27693">MKLAPLVLALGSVRGDDGFQRWLDTHGANTRSTATLDVRRANFLSNQALVDEHNAAADAGEHSFWLTTDGPLADLSLDEYRATLLSFGGGGIAGGAAAPAASAAAPPPDAFDWRDVPHVVGKGGIEPEKDYNVGLWSKGACKYSASKAVGHFSGYQNVTHGDETALQAAAYAQPVVSVGIDASSVFFQLYFRGVYDHKGCKNGASDIDHGVAVVGYGSEGSKDYWIVRNSWGALWGDKGYVKMARNKDNQCGIATMACYAVL</sequence>
<feature type="domain" description="Cathepsin propeptide inhibitor" evidence="5">
    <location>
        <begin position="19"/>
        <end position="80"/>
    </location>
</feature>
<comment type="similarity">
    <text evidence="1">Belongs to the peptidase C1 family.</text>
</comment>
<protein>
    <submittedName>
        <fullName evidence="6">Cysteine-type peptidase</fullName>
    </submittedName>
</protein>
<keyword evidence="2" id="KW-0865">Zymogen</keyword>
<dbReference type="SUPFAM" id="SSF54001">
    <property type="entry name" value="Cysteine proteinases"/>
    <property type="match status" value="1"/>
</dbReference>
<comment type="caution">
    <text evidence="6">The sequence shown here is derived from an EMBL/GenBank/DDBJ whole genome shotgun (WGS) entry which is preliminary data.</text>
</comment>
<feature type="domain" description="Peptidase C1A papain C-terminal" evidence="4">
    <location>
        <begin position="107"/>
        <end position="261"/>
    </location>
</feature>
<dbReference type="CDD" id="cd02248">
    <property type="entry name" value="Peptidase_C1A"/>
    <property type="match status" value="1"/>
</dbReference>
<evidence type="ECO:0000256" key="2">
    <source>
        <dbReference type="ARBA" id="ARBA00023145"/>
    </source>
</evidence>
<dbReference type="Proteomes" id="UP001363151">
    <property type="component" value="Unassembled WGS sequence"/>
</dbReference>
<proteinExistence type="inferred from homology"/>
<dbReference type="SMART" id="SM00645">
    <property type="entry name" value="Pept_C1"/>
    <property type="match status" value="1"/>
</dbReference>
<dbReference type="Pfam" id="PF08246">
    <property type="entry name" value="Inhibitor_I29"/>
    <property type="match status" value="1"/>
</dbReference>
<keyword evidence="3" id="KW-1015">Disulfide bond</keyword>
<dbReference type="PROSITE" id="PS00640">
    <property type="entry name" value="THIOL_PROTEASE_ASN"/>
    <property type="match status" value="1"/>
</dbReference>
<evidence type="ECO:0000259" key="5">
    <source>
        <dbReference type="SMART" id="SM00848"/>
    </source>
</evidence>
<reference evidence="6 7" key="1">
    <citation type="submission" date="2024-03" db="EMBL/GenBank/DDBJ databases">
        <title>Aureococcus anophagefferens CCMP1851 and Kratosvirus quantuckense: Draft genome of a second virus-susceptible host strain in the model system.</title>
        <authorList>
            <person name="Chase E."/>
            <person name="Truchon A.R."/>
            <person name="Schepens W."/>
            <person name="Wilhelm S.W."/>
        </authorList>
    </citation>
    <scope>NUCLEOTIDE SEQUENCE [LARGE SCALE GENOMIC DNA]</scope>
    <source>
        <strain evidence="6 7">CCMP1851</strain>
    </source>
</reference>
<dbReference type="Pfam" id="PF00112">
    <property type="entry name" value="Peptidase_C1"/>
    <property type="match status" value="1"/>
</dbReference>
<accession>A0ABR1GA67</accession>
<dbReference type="InterPro" id="IPR013201">
    <property type="entry name" value="Prot_inhib_I29"/>
</dbReference>
<evidence type="ECO:0000256" key="1">
    <source>
        <dbReference type="ARBA" id="ARBA00008455"/>
    </source>
</evidence>
<dbReference type="Gene3D" id="3.90.70.10">
    <property type="entry name" value="Cysteine proteinases"/>
    <property type="match status" value="2"/>
</dbReference>
<dbReference type="SMART" id="SM00848">
    <property type="entry name" value="Inhibitor_I29"/>
    <property type="match status" value="1"/>
</dbReference>
<evidence type="ECO:0000259" key="4">
    <source>
        <dbReference type="SMART" id="SM00645"/>
    </source>
</evidence>
<dbReference type="InterPro" id="IPR025660">
    <property type="entry name" value="Pept_his_AS"/>
</dbReference>
<organism evidence="6 7">
    <name type="scientific">Aureococcus anophagefferens</name>
    <name type="common">Harmful bloom alga</name>
    <dbReference type="NCBI Taxonomy" id="44056"/>
    <lineage>
        <taxon>Eukaryota</taxon>
        <taxon>Sar</taxon>
        <taxon>Stramenopiles</taxon>
        <taxon>Ochrophyta</taxon>
        <taxon>Pelagophyceae</taxon>
        <taxon>Pelagomonadales</taxon>
        <taxon>Pelagomonadaceae</taxon>
        <taxon>Aureococcus</taxon>
    </lineage>
</organism>